<dbReference type="Gene3D" id="3.40.30.10">
    <property type="entry name" value="Glutaredoxin"/>
    <property type="match status" value="1"/>
</dbReference>
<dbReference type="EMBL" id="FNBD01000006">
    <property type="protein sequence ID" value="SDF00308.1"/>
    <property type="molecule type" value="Genomic_DNA"/>
</dbReference>
<proteinExistence type="predicted"/>
<evidence type="ECO:0008006" key="3">
    <source>
        <dbReference type="Google" id="ProtNLM"/>
    </source>
</evidence>
<protein>
    <recommendedName>
        <fullName evidence="3">Transaldolase</fullName>
    </recommendedName>
</protein>
<reference evidence="2" key="1">
    <citation type="submission" date="2016-10" db="EMBL/GenBank/DDBJ databases">
        <authorList>
            <person name="Varghese N."/>
            <person name="Submissions S."/>
        </authorList>
    </citation>
    <scope>NUCLEOTIDE SEQUENCE [LARGE SCALE GENOMIC DNA]</scope>
    <source>
        <strain evidence="2">DSM 24729</strain>
    </source>
</reference>
<dbReference type="AlphaFoldDB" id="A0A1G7HIU5"/>
<dbReference type="RefSeq" id="WP_074538458.1">
    <property type="nucleotide sequence ID" value="NZ_FNBD01000006.1"/>
</dbReference>
<dbReference type="eggNOG" id="COG1225">
    <property type="taxonomic scope" value="Bacteria"/>
</dbReference>
<dbReference type="Proteomes" id="UP000182114">
    <property type="component" value="Unassembled WGS sequence"/>
</dbReference>
<name>A0A1G7HIU5_9FLAO</name>
<evidence type="ECO:0000313" key="2">
    <source>
        <dbReference type="Proteomes" id="UP000182114"/>
    </source>
</evidence>
<gene>
    <name evidence="1" type="ORF">SAMN04487992_106102</name>
</gene>
<keyword evidence="2" id="KW-1185">Reference proteome</keyword>
<sequence length="459" mass="53402">MYKYSFCLLLLTLTACFSDDKDSPTIFAGEIINPTSQTVILYKDDVVIDSAQLDMHNRFTIKLKNLEEGLYNFRHAPQYQYVYLSKGDSLLVRLNTIYFDESLVFSGKGEEINNFLIEVFLNSEEEETAVNSYFNLDPEVFSIKIDSLRETKLELLSELQKEAELTPKSIEMAKASIDYSAYINKEKYPFKHLKKNRDNLITDISEEFYDYRDELNFDNKDLTFFTPYYDYMKRHFDNVAFTHCAVDCSNGGRVINNQLHFNQHKLKLIDSVVKEKKLRDNLFRNVAMTYFLKVHDNVENNKVFLEDFHKLSNNNGHIAEIHGLYESVLKMQPTHELPAVTVIDSSGQLVSITDLASGKDDVIFYFWTDRNTRHFGNITKQVAKLKVLHPDTKFIGISLSKMDENWRKMIDSSDIRYDNQYRAEDDNTLRNTLIIDGLNKAILVKDGLIVDAYKDMYAL</sequence>
<organism evidence="1 2">
    <name type="scientific">Cellulophaga baltica</name>
    <dbReference type="NCBI Taxonomy" id="76594"/>
    <lineage>
        <taxon>Bacteria</taxon>
        <taxon>Pseudomonadati</taxon>
        <taxon>Bacteroidota</taxon>
        <taxon>Flavobacteriia</taxon>
        <taxon>Flavobacteriales</taxon>
        <taxon>Flavobacteriaceae</taxon>
        <taxon>Cellulophaga</taxon>
    </lineage>
</organism>
<dbReference type="PROSITE" id="PS51257">
    <property type="entry name" value="PROKAR_LIPOPROTEIN"/>
    <property type="match status" value="1"/>
</dbReference>
<accession>A0A1G7HIU5</accession>
<evidence type="ECO:0000313" key="1">
    <source>
        <dbReference type="EMBL" id="SDF00308.1"/>
    </source>
</evidence>